<dbReference type="RefSeq" id="WP_021249011.1">
    <property type="nucleotide sequence ID" value="NZ_ATJV01000048.1"/>
</dbReference>
<proteinExistence type="predicted"/>
<comment type="caution">
    <text evidence="1">The sequence shown here is derived from an EMBL/GenBank/DDBJ whole genome shotgun (WGS) entry which is preliminary data.</text>
</comment>
<evidence type="ECO:0000313" key="1">
    <source>
        <dbReference type="EMBL" id="EPZ16169.1"/>
    </source>
</evidence>
<dbReference type="STRING" id="1348657.M622_03045"/>
<dbReference type="PATRIC" id="fig|1348657.5.peg.1587"/>
<protein>
    <submittedName>
        <fullName evidence="1">Uncharacterized protein</fullName>
    </submittedName>
</protein>
<dbReference type="AlphaFoldDB" id="T0ATL2"/>
<organism evidence="1 2">
    <name type="scientific">Thauera terpenica 58Eu</name>
    <dbReference type="NCBI Taxonomy" id="1348657"/>
    <lineage>
        <taxon>Bacteria</taxon>
        <taxon>Pseudomonadati</taxon>
        <taxon>Pseudomonadota</taxon>
        <taxon>Betaproteobacteria</taxon>
        <taxon>Rhodocyclales</taxon>
        <taxon>Zoogloeaceae</taxon>
        <taxon>Thauera</taxon>
    </lineage>
</organism>
<dbReference type="Proteomes" id="UP000015455">
    <property type="component" value="Unassembled WGS sequence"/>
</dbReference>
<sequence>MDITLYSHIDGDGCIEYERGTILVTNEVDVTAAKVVIGTAGLRSLGKKLVALADLLEGGAQ</sequence>
<reference evidence="1 2" key="1">
    <citation type="submission" date="2013-06" db="EMBL/GenBank/DDBJ databases">
        <title>Draft genome sequence of Thauera terpenica.</title>
        <authorList>
            <person name="Liu B."/>
            <person name="Frostegard A.H."/>
            <person name="Shapleigh J.P."/>
        </authorList>
    </citation>
    <scope>NUCLEOTIDE SEQUENCE [LARGE SCALE GENOMIC DNA]</scope>
    <source>
        <strain evidence="1 2">58Eu</strain>
    </source>
</reference>
<evidence type="ECO:0000313" key="2">
    <source>
        <dbReference type="Proteomes" id="UP000015455"/>
    </source>
</evidence>
<gene>
    <name evidence="1" type="ORF">M622_03045</name>
</gene>
<dbReference type="EMBL" id="ATJV01000048">
    <property type="protein sequence ID" value="EPZ16169.1"/>
    <property type="molecule type" value="Genomic_DNA"/>
</dbReference>
<name>T0ATL2_9RHOO</name>
<dbReference type="OrthoDB" id="9949359at2"/>
<accession>T0ATL2</accession>
<keyword evidence="2" id="KW-1185">Reference proteome</keyword>